<dbReference type="InterPro" id="IPR000772">
    <property type="entry name" value="Ricin_B_lectin"/>
</dbReference>
<gene>
    <name evidence="3" type="ORF">EKH77_02560</name>
</gene>
<accession>A0A3S9PDH4</accession>
<dbReference type="InterPro" id="IPR035992">
    <property type="entry name" value="Ricin_B-like_lectins"/>
</dbReference>
<reference evidence="3 4" key="1">
    <citation type="submission" date="2018-12" db="EMBL/GenBank/DDBJ databases">
        <title>The whole draft genome of Streptomyce luteoverticillatus CGMCC 15060.</title>
        <authorList>
            <person name="Feng Z."/>
            <person name="Chen G."/>
            <person name="Zhang J."/>
            <person name="Zhu H."/>
            <person name="Yu X."/>
            <person name="Zhang W."/>
            <person name="Zhang X."/>
        </authorList>
    </citation>
    <scope>NUCLEOTIDE SEQUENCE [LARGE SCALE GENOMIC DNA]</scope>
    <source>
        <strain evidence="3 4">CGMCC 15060</strain>
    </source>
</reference>
<feature type="domain" description="Ricin B lectin" evidence="2">
    <location>
        <begin position="114"/>
        <end position="202"/>
    </location>
</feature>
<evidence type="ECO:0000256" key="1">
    <source>
        <dbReference type="SAM" id="MobiDB-lite"/>
    </source>
</evidence>
<dbReference type="CDD" id="cd00161">
    <property type="entry name" value="beta-trefoil_Ricin-like"/>
    <property type="match status" value="1"/>
</dbReference>
<proteinExistence type="predicted"/>
<dbReference type="OrthoDB" id="5381276at2"/>
<dbReference type="SUPFAM" id="SSF50370">
    <property type="entry name" value="Ricin B-like lectins"/>
    <property type="match status" value="1"/>
</dbReference>
<name>A0A3S9PDH4_STRLT</name>
<dbReference type="Proteomes" id="UP000267900">
    <property type="component" value="Chromosome"/>
</dbReference>
<organism evidence="3 4">
    <name type="scientific">Streptomyces luteoverticillatus</name>
    <name type="common">Streptoverticillium luteoverticillatus</name>
    <dbReference type="NCBI Taxonomy" id="66425"/>
    <lineage>
        <taxon>Bacteria</taxon>
        <taxon>Bacillati</taxon>
        <taxon>Actinomycetota</taxon>
        <taxon>Actinomycetes</taxon>
        <taxon>Kitasatosporales</taxon>
        <taxon>Streptomycetaceae</taxon>
        <taxon>Streptomyces</taxon>
    </lineage>
</organism>
<dbReference type="AlphaFoldDB" id="A0A3S9PDH4"/>
<evidence type="ECO:0000313" key="3">
    <source>
        <dbReference type="EMBL" id="AZQ70241.1"/>
    </source>
</evidence>
<protein>
    <recommendedName>
        <fullName evidence="2">Ricin B lectin domain-containing protein</fullName>
    </recommendedName>
</protein>
<evidence type="ECO:0000313" key="4">
    <source>
        <dbReference type="Proteomes" id="UP000267900"/>
    </source>
</evidence>
<dbReference type="Pfam" id="PF14200">
    <property type="entry name" value="RicinB_lectin_2"/>
    <property type="match status" value="1"/>
</dbReference>
<dbReference type="EMBL" id="CP034587">
    <property type="protein sequence ID" value="AZQ70241.1"/>
    <property type="molecule type" value="Genomic_DNA"/>
</dbReference>
<dbReference type="Gene3D" id="2.80.10.50">
    <property type="match status" value="2"/>
</dbReference>
<sequence length="260" mass="27650">MPGRPAAGHRGNRAGQHRQDHPHRPWSGCGTRRFPPDTCEPPSARGRGVTIMRPTTRRTVRNSLATLFAATGITAGLALPAGAAGASPATPAPGVTQQAQPKADRAQQLAGLQANQMWKLRKKGDKYEIANAHSDLCLKVKGGSTDNGAPVVQGECGTASENLWKSQVTDNGSYIMLRNANSNKCLSIDGGRATRGAKIVQWDCLGGGNQKWWDTDNITADQGWWISANTPSGAPTWMCLDMPGWSTSPGTQAAMYECTS</sequence>
<dbReference type="PROSITE" id="PS50231">
    <property type="entry name" value="RICIN_B_LECTIN"/>
    <property type="match status" value="1"/>
</dbReference>
<feature type="region of interest" description="Disordered" evidence="1">
    <location>
        <begin position="1"/>
        <end position="48"/>
    </location>
</feature>
<keyword evidence="4" id="KW-1185">Reference proteome</keyword>
<evidence type="ECO:0000259" key="2">
    <source>
        <dbReference type="Pfam" id="PF14200"/>
    </source>
</evidence>